<dbReference type="GO" id="GO:0016787">
    <property type="term" value="F:hydrolase activity"/>
    <property type="evidence" value="ECO:0007669"/>
    <property type="project" value="UniProtKB-KW"/>
</dbReference>
<proteinExistence type="predicted"/>
<dbReference type="InterPro" id="IPR000383">
    <property type="entry name" value="Xaa-Pro-like_dom"/>
</dbReference>
<feature type="domain" description="Xaa-Pro dipeptidyl-peptidase-like" evidence="1">
    <location>
        <begin position="18"/>
        <end position="52"/>
    </location>
</feature>
<accession>A0ABV9Q0U8</accession>
<organism evidence="2 3">
    <name type="scientific">Effusibacillus consociatus</name>
    <dbReference type="NCBI Taxonomy" id="1117041"/>
    <lineage>
        <taxon>Bacteria</taxon>
        <taxon>Bacillati</taxon>
        <taxon>Bacillota</taxon>
        <taxon>Bacilli</taxon>
        <taxon>Bacillales</taxon>
        <taxon>Alicyclobacillaceae</taxon>
        <taxon>Effusibacillus</taxon>
    </lineage>
</organism>
<sequence length="83" mass="9550">METFQALIEKNVACSMRDGTILRSDIYRPNDNGSYPVLLTRLPYNKDLPHYAQRFLDPIRAASNGIYLVKERGADQRHPSQNK</sequence>
<evidence type="ECO:0000313" key="3">
    <source>
        <dbReference type="Proteomes" id="UP001596002"/>
    </source>
</evidence>
<name>A0ABV9Q0U8_9BACL</name>
<protein>
    <submittedName>
        <fullName evidence="2">CocE/NonD family hydrolase</fullName>
    </submittedName>
</protein>
<dbReference type="Pfam" id="PF02129">
    <property type="entry name" value="Peptidase_S15"/>
    <property type="match status" value="1"/>
</dbReference>
<dbReference type="Proteomes" id="UP001596002">
    <property type="component" value="Unassembled WGS sequence"/>
</dbReference>
<dbReference type="Gene3D" id="3.40.50.1820">
    <property type="entry name" value="alpha/beta hydrolase"/>
    <property type="match status" value="1"/>
</dbReference>
<dbReference type="SUPFAM" id="SSF53474">
    <property type="entry name" value="alpha/beta-Hydrolases"/>
    <property type="match status" value="1"/>
</dbReference>
<reference evidence="3" key="1">
    <citation type="journal article" date="2019" name="Int. J. Syst. Evol. Microbiol.">
        <title>The Global Catalogue of Microorganisms (GCM) 10K type strain sequencing project: providing services to taxonomists for standard genome sequencing and annotation.</title>
        <authorList>
            <consortium name="The Broad Institute Genomics Platform"/>
            <consortium name="The Broad Institute Genome Sequencing Center for Infectious Disease"/>
            <person name="Wu L."/>
            <person name="Ma J."/>
        </authorList>
    </citation>
    <scope>NUCLEOTIDE SEQUENCE [LARGE SCALE GENOMIC DNA]</scope>
    <source>
        <strain evidence="3">WYCCWR 12678</strain>
    </source>
</reference>
<evidence type="ECO:0000259" key="1">
    <source>
        <dbReference type="Pfam" id="PF02129"/>
    </source>
</evidence>
<dbReference type="RefSeq" id="WP_380024864.1">
    <property type="nucleotide sequence ID" value="NZ_JBHSHC010000037.1"/>
</dbReference>
<evidence type="ECO:0000313" key="2">
    <source>
        <dbReference type="EMBL" id="MFC4766972.1"/>
    </source>
</evidence>
<dbReference type="EMBL" id="JBHSHC010000037">
    <property type="protein sequence ID" value="MFC4766972.1"/>
    <property type="molecule type" value="Genomic_DNA"/>
</dbReference>
<keyword evidence="2" id="KW-0378">Hydrolase</keyword>
<gene>
    <name evidence="2" type="ORF">ACFO8Q_06260</name>
</gene>
<keyword evidence="3" id="KW-1185">Reference proteome</keyword>
<comment type="caution">
    <text evidence="2">The sequence shown here is derived from an EMBL/GenBank/DDBJ whole genome shotgun (WGS) entry which is preliminary data.</text>
</comment>
<dbReference type="InterPro" id="IPR029058">
    <property type="entry name" value="AB_hydrolase_fold"/>
</dbReference>